<evidence type="ECO:0000313" key="2">
    <source>
        <dbReference type="Proteomes" id="UP001149074"/>
    </source>
</evidence>
<reference evidence="1" key="2">
    <citation type="journal article" date="2023" name="IMA Fungus">
        <title>Comparative genomic study of the Penicillium genus elucidates a diverse pangenome and 15 lateral gene transfer events.</title>
        <authorList>
            <person name="Petersen C."/>
            <person name="Sorensen T."/>
            <person name="Nielsen M.R."/>
            <person name="Sondergaard T.E."/>
            <person name="Sorensen J.L."/>
            <person name="Fitzpatrick D.A."/>
            <person name="Frisvad J.C."/>
            <person name="Nielsen K.L."/>
        </authorList>
    </citation>
    <scope>NUCLEOTIDE SEQUENCE</scope>
    <source>
        <strain evidence="1">IBT 30761</strain>
    </source>
</reference>
<organism evidence="1 2">
    <name type="scientific">Penicillium argentinense</name>
    <dbReference type="NCBI Taxonomy" id="1131581"/>
    <lineage>
        <taxon>Eukaryota</taxon>
        <taxon>Fungi</taxon>
        <taxon>Dikarya</taxon>
        <taxon>Ascomycota</taxon>
        <taxon>Pezizomycotina</taxon>
        <taxon>Eurotiomycetes</taxon>
        <taxon>Eurotiomycetidae</taxon>
        <taxon>Eurotiales</taxon>
        <taxon>Aspergillaceae</taxon>
        <taxon>Penicillium</taxon>
    </lineage>
</organism>
<reference evidence="1" key="1">
    <citation type="submission" date="2022-11" db="EMBL/GenBank/DDBJ databases">
        <authorList>
            <person name="Petersen C."/>
        </authorList>
    </citation>
    <scope>NUCLEOTIDE SEQUENCE</scope>
    <source>
        <strain evidence="1">IBT 30761</strain>
    </source>
</reference>
<dbReference type="AlphaFoldDB" id="A0A9W9KEL0"/>
<name>A0A9W9KEL0_9EURO</name>
<dbReference type="Proteomes" id="UP001149074">
    <property type="component" value="Unassembled WGS sequence"/>
</dbReference>
<proteinExistence type="predicted"/>
<dbReference type="RefSeq" id="XP_056476356.1">
    <property type="nucleotide sequence ID" value="XM_056615999.1"/>
</dbReference>
<dbReference type="EMBL" id="JAPQKI010000004">
    <property type="protein sequence ID" value="KAJ5102976.1"/>
    <property type="molecule type" value="Genomic_DNA"/>
</dbReference>
<evidence type="ECO:0000313" key="1">
    <source>
        <dbReference type="EMBL" id="KAJ5102976.1"/>
    </source>
</evidence>
<protein>
    <submittedName>
        <fullName evidence="1">Uncharacterized protein</fullName>
    </submittedName>
</protein>
<comment type="caution">
    <text evidence="1">The sequence shown here is derived from an EMBL/GenBank/DDBJ whole genome shotgun (WGS) entry which is preliminary data.</text>
</comment>
<dbReference type="OrthoDB" id="4486824at2759"/>
<keyword evidence="2" id="KW-1185">Reference proteome</keyword>
<dbReference type="GeneID" id="81354978"/>
<accession>A0A9W9KEL0</accession>
<sequence length="133" mass="15349">MSIEVPSTEPGKSMILTEINEKDETSQMSWASWEDDGTDIPIYNRHLYCAGAEEAKIFIEQRDDKPSNHFNSKLEDYWLFYVHLNHAEMEIALGGETPVLVTSNPSFRNFSATENDHVTYKNDYGKIFKVSYM</sequence>
<gene>
    <name evidence="1" type="ORF">N7532_003505</name>
</gene>